<dbReference type="EMBL" id="CCKQ01018198">
    <property type="protein sequence ID" value="CDW90135.1"/>
    <property type="molecule type" value="Genomic_DNA"/>
</dbReference>
<dbReference type="PANTHER" id="PTHR43272">
    <property type="entry name" value="LONG-CHAIN-FATTY-ACID--COA LIGASE"/>
    <property type="match status" value="1"/>
</dbReference>
<dbReference type="OMA" id="ARNSPQW"/>
<evidence type="ECO:0000313" key="5">
    <source>
        <dbReference type="Proteomes" id="UP000039865"/>
    </source>
</evidence>
<dbReference type="InParanoid" id="A0A078B6H8"/>
<dbReference type="Pfam" id="PF00501">
    <property type="entry name" value="AMP-binding"/>
    <property type="match status" value="1"/>
</dbReference>
<dbReference type="SUPFAM" id="SSF56801">
    <property type="entry name" value="Acetyl-CoA synthetase-like"/>
    <property type="match status" value="1"/>
</dbReference>
<dbReference type="PROSITE" id="PS00455">
    <property type="entry name" value="AMP_BINDING"/>
    <property type="match status" value="1"/>
</dbReference>
<dbReference type="InterPro" id="IPR000873">
    <property type="entry name" value="AMP-dep_synth/lig_dom"/>
</dbReference>
<dbReference type="Gene3D" id="3.40.50.12780">
    <property type="entry name" value="N-terminal domain of ligase-like"/>
    <property type="match status" value="1"/>
</dbReference>
<feature type="domain" description="AMP-dependent synthetase/ligase" evidence="3">
    <location>
        <begin position="77"/>
        <end position="492"/>
    </location>
</feature>
<dbReference type="InterPro" id="IPR020845">
    <property type="entry name" value="AMP-binding_CS"/>
</dbReference>
<dbReference type="PANTHER" id="PTHR43272:SF33">
    <property type="entry name" value="AMP-BINDING DOMAIN-CONTAINING PROTEIN-RELATED"/>
    <property type="match status" value="1"/>
</dbReference>
<dbReference type="GO" id="GO:0005783">
    <property type="term" value="C:endoplasmic reticulum"/>
    <property type="evidence" value="ECO:0007669"/>
    <property type="project" value="TreeGrafter"/>
</dbReference>
<dbReference type="InterPro" id="IPR042099">
    <property type="entry name" value="ANL_N_sf"/>
</dbReference>
<accession>A0A078B6H8</accession>
<keyword evidence="1" id="KW-0547">Nucleotide-binding</keyword>
<dbReference type="AlphaFoldDB" id="A0A078B6H8"/>
<dbReference type="GO" id="GO:0005524">
    <property type="term" value="F:ATP binding"/>
    <property type="evidence" value="ECO:0007669"/>
    <property type="project" value="UniProtKB-KW"/>
</dbReference>
<organism evidence="4 5">
    <name type="scientific">Stylonychia lemnae</name>
    <name type="common">Ciliate</name>
    <dbReference type="NCBI Taxonomy" id="5949"/>
    <lineage>
        <taxon>Eukaryota</taxon>
        <taxon>Sar</taxon>
        <taxon>Alveolata</taxon>
        <taxon>Ciliophora</taxon>
        <taxon>Intramacronucleata</taxon>
        <taxon>Spirotrichea</taxon>
        <taxon>Stichotrichia</taxon>
        <taxon>Sporadotrichida</taxon>
        <taxon>Oxytrichidae</taxon>
        <taxon>Stylonychinae</taxon>
        <taxon>Stylonychia</taxon>
    </lineage>
</organism>
<keyword evidence="4" id="KW-0436">Ligase</keyword>
<gene>
    <name evidence="4" type="primary">Contig1640.g1782</name>
    <name evidence="4" type="ORF">STYLEM_19276</name>
</gene>
<evidence type="ECO:0000259" key="3">
    <source>
        <dbReference type="Pfam" id="PF00501"/>
    </source>
</evidence>
<reference evidence="4 5" key="1">
    <citation type="submission" date="2014-06" db="EMBL/GenBank/DDBJ databases">
        <authorList>
            <person name="Swart Estienne"/>
        </authorList>
    </citation>
    <scope>NUCLEOTIDE SEQUENCE [LARGE SCALE GENOMIC DNA]</scope>
    <source>
        <strain evidence="4 5">130c</strain>
    </source>
</reference>
<evidence type="ECO:0000313" key="4">
    <source>
        <dbReference type="EMBL" id="CDW90135.1"/>
    </source>
</evidence>
<dbReference type="OrthoDB" id="1700726at2759"/>
<dbReference type="GO" id="GO:0004467">
    <property type="term" value="F:long-chain fatty acid-CoA ligase activity"/>
    <property type="evidence" value="ECO:0007669"/>
    <property type="project" value="TreeGrafter"/>
</dbReference>
<evidence type="ECO:0000256" key="2">
    <source>
        <dbReference type="ARBA" id="ARBA00022840"/>
    </source>
</evidence>
<keyword evidence="5" id="KW-1185">Reference proteome</keyword>
<sequence>MGFNLSKSQHIYGVFRDDIAQVPGYSRELICIANKDNPGQVKGPEYKGMKTIYDLTQYALRKYPNNKFLGTRNSQIDGKPYEWLTYREVLEEKDTLARGIKALNLCQTISYEGQDWQFMGINSKNRKEWTITALACMRSSITIVPFFENLNLDGLAYIINQTGLQTMSLEKNTFDKVMTLVLEKKIHSLKNILTFEQISEEQLEQAKTLGINVFSYLDVLNAGLRNPRIQLQEPKQDTIYMFCYTSGTTGEPKAAMLPHSAFVSNQHLHDYGADSKQLQEDDVHISYLPYAHTYEQLILIRSFVCGMSIGFYSGDLNLLFQDLKVLKPTMMAVVPRILTKIYQMTYHQVNSKGGLAKSLFDRAVEVKVENLIQRGIITHKLWDKLIFSKIKEIFGGNLRQIFTGAAAIDPKVYNFFRVALSMNIQEGYGQTEGCGGGTITKTYDLTGGHVGGVVPMCRLRLRDITEMGYLSRDNPPRGEIQITGTCLFKGYYKNPEKTKEVLTEDGWLNTGDVGLIMPNGSVKIIDRASYIFKLSQGEYIAPEKLQNIYLQQPIIHQIFVYGDSLRDYLVAIIVPDMPLVKLWAATAGIEITSDDILIQNPLLKEHLVKLLNEKANEFSLNGLERIKKVHLTSNAFSPENDLVTPTMKIKRFNVKQHFQKEIEELYQS</sequence>
<evidence type="ECO:0000256" key="1">
    <source>
        <dbReference type="ARBA" id="ARBA00022741"/>
    </source>
</evidence>
<keyword evidence="2" id="KW-0067">ATP-binding</keyword>
<protein>
    <submittedName>
        <fullName evidence="4">Long-chain-fatty-acid--ligase 5</fullName>
    </submittedName>
</protein>
<name>A0A078B6H8_STYLE</name>
<dbReference type="Proteomes" id="UP000039865">
    <property type="component" value="Unassembled WGS sequence"/>
</dbReference>
<dbReference type="GO" id="GO:0016020">
    <property type="term" value="C:membrane"/>
    <property type="evidence" value="ECO:0007669"/>
    <property type="project" value="TreeGrafter"/>
</dbReference>
<proteinExistence type="predicted"/>